<gene>
    <name evidence="1" type="ORF">XNOV1_A023007</name>
</gene>
<keyword evidence="2" id="KW-1185">Reference proteome</keyword>
<dbReference type="Proteomes" id="UP001178508">
    <property type="component" value="Chromosome 3"/>
</dbReference>
<sequence length="389" mass="44363">MYRYIYTHNSTLSSLVKLLGIKRVPRKKKVSITEVMTDGKVQVDVQLPDEQTYTGLQEYVSGQRDLVCMEGLQHTGQGEDRETLLMLAEIALVPPCGDNTPCSYDCSCEVRHPERCLQSMQLQLSFLLSEADHLQDFLVNGQVGQARDDPADILRRFLCTCQPYFNLVESTMRSTVNICNPLHSNIYRGLFYSSQQLCDRLEQLVLACAGYNLVCLDETEPNSVSQFCIGQIHLGQLKVTIFRYVTPTPYLSRVNMGLYKRMRWNVERLQDGAQQLQQTGEGKSGGSMEGEEDTVSNTEYYFLCCEDVPNPHTNYSWEDQGFTDGNFVRMWSIGQWVQVDPNPNTEDICDWILCEVPQAQYRLLLSLSQHEPSNQSATDSLLRLLLEQE</sequence>
<dbReference type="AlphaFoldDB" id="A0AAV1EY95"/>
<organism evidence="1 2">
    <name type="scientific">Xyrichtys novacula</name>
    <name type="common">Pearly razorfish</name>
    <name type="synonym">Hemipteronotus novacula</name>
    <dbReference type="NCBI Taxonomy" id="13765"/>
    <lineage>
        <taxon>Eukaryota</taxon>
        <taxon>Metazoa</taxon>
        <taxon>Chordata</taxon>
        <taxon>Craniata</taxon>
        <taxon>Vertebrata</taxon>
        <taxon>Euteleostomi</taxon>
        <taxon>Actinopterygii</taxon>
        <taxon>Neopterygii</taxon>
        <taxon>Teleostei</taxon>
        <taxon>Neoteleostei</taxon>
        <taxon>Acanthomorphata</taxon>
        <taxon>Eupercaria</taxon>
        <taxon>Labriformes</taxon>
        <taxon>Labridae</taxon>
        <taxon>Xyrichtys</taxon>
    </lineage>
</organism>
<dbReference type="InterPro" id="IPR021748">
    <property type="entry name" value="DUF3314"/>
</dbReference>
<accession>A0AAV1EY95</accession>
<evidence type="ECO:0000313" key="2">
    <source>
        <dbReference type="Proteomes" id="UP001178508"/>
    </source>
</evidence>
<dbReference type="EMBL" id="OY660866">
    <property type="protein sequence ID" value="CAJ1053635.1"/>
    <property type="molecule type" value="Genomic_DNA"/>
</dbReference>
<dbReference type="PANTHER" id="PTHR36292">
    <property type="entry name" value="UPF0575 PROTEIN C19ORF67"/>
    <property type="match status" value="1"/>
</dbReference>
<protein>
    <submittedName>
        <fullName evidence="1">UPF0575 protein C19orf67 homolog isoform X1</fullName>
    </submittedName>
</protein>
<evidence type="ECO:0000313" key="1">
    <source>
        <dbReference type="EMBL" id="CAJ1053635.1"/>
    </source>
</evidence>
<dbReference type="PANTHER" id="PTHR36292:SF1">
    <property type="entry name" value="UPF0575 PROTEIN C19ORF67"/>
    <property type="match status" value="1"/>
</dbReference>
<proteinExistence type="predicted"/>
<name>A0AAV1EY95_XYRNO</name>
<reference evidence="1" key="1">
    <citation type="submission" date="2023-08" db="EMBL/GenBank/DDBJ databases">
        <authorList>
            <person name="Alioto T."/>
            <person name="Alioto T."/>
            <person name="Gomez Garrido J."/>
        </authorList>
    </citation>
    <scope>NUCLEOTIDE SEQUENCE</scope>
</reference>
<dbReference type="Pfam" id="PF11771">
    <property type="entry name" value="DUF3314"/>
    <property type="match status" value="1"/>
</dbReference>